<keyword evidence="3" id="KW-1185">Reference proteome</keyword>
<organism evidence="2 3">
    <name type="scientific">Halodesulfovibrio spirochaetisodalis</name>
    <dbReference type="NCBI Taxonomy" id="1560234"/>
    <lineage>
        <taxon>Bacteria</taxon>
        <taxon>Pseudomonadati</taxon>
        <taxon>Thermodesulfobacteriota</taxon>
        <taxon>Desulfovibrionia</taxon>
        <taxon>Desulfovibrionales</taxon>
        <taxon>Desulfovibrionaceae</taxon>
        <taxon>Halodesulfovibrio</taxon>
    </lineage>
</organism>
<accession>A0A1B7X9W7</accession>
<evidence type="ECO:0000313" key="3">
    <source>
        <dbReference type="Proteomes" id="UP000091979"/>
    </source>
</evidence>
<feature type="compositionally biased region" description="Polar residues" evidence="1">
    <location>
        <begin position="1"/>
        <end position="11"/>
    </location>
</feature>
<reference evidence="2 3" key="1">
    <citation type="submission" date="2015-01" db="EMBL/GenBank/DDBJ databases">
        <title>Desulfovibrio sp. JC271 draft genome sequence.</title>
        <authorList>
            <person name="Shivani Y."/>
            <person name="Subhash Y."/>
            <person name="Sasikala C."/>
            <person name="Ramana C.V."/>
        </authorList>
    </citation>
    <scope>NUCLEOTIDE SEQUENCE [LARGE SCALE GENOMIC DNA]</scope>
    <source>
        <strain evidence="2 3">JC271</strain>
    </source>
</reference>
<evidence type="ECO:0000256" key="1">
    <source>
        <dbReference type="SAM" id="MobiDB-lite"/>
    </source>
</evidence>
<comment type="caution">
    <text evidence="2">The sequence shown here is derived from an EMBL/GenBank/DDBJ whole genome shotgun (WGS) entry which is preliminary data.</text>
</comment>
<feature type="region of interest" description="Disordered" evidence="1">
    <location>
        <begin position="1"/>
        <end position="32"/>
    </location>
</feature>
<proteinExistence type="predicted"/>
<sequence length="74" mass="8377">MNNPVNPTTVQEQEELLKGRGFSRAPEKADPLPGQYAILEEDQPEATQPEQPRYTFLIHTGHSLRRLTGFTNSK</sequence>
<protein>
    <submittedName>
        <fullName evidence="2">Uncharacterized protein</fullName>
    </submittedName>
</protein>
<dbReference type="Proteomes" id="UP000091979">
    <property type="component" value="Unassembled WGS sequence"/>
</dbReference>
<name>A0A1B7X9W7_9BACT</name>
<dbReference type="RefSeq" id="WP_066857622.1">
    <property type="nucleotide sequence ID" value="NZ_JXMS01000030.1"/>
</dbReference>
<dbReference type="STRING" id="1560234.SP90_14110"/>
<dbReference type="EMBL" id="JXMS01000030">
    <property type="protein sequence ID" value="OBQ46146.1"/>
    <property type="molecule type" value="Genomic_DNA"/>
</dbReference>
<evidence type="ECO:0000313" key="2">
    <source>
        <dbReference type="EMBL" id="OBQ46146.1"/>
    </source>
</evidence>
<dbReference type="PATRIC" id="fig|1560234.3.peg.2100"/>
<gene>
    <name evidence="2" type="ORF">SP90_14110</name>
</gene>
<dbReference type="AlphaFoldDB" id="A0A1B7X9W7"/>